<sequence>MRDLRSLETVIWVVRLGGFRAAAAKLNTTQSAISARIGQLEKELGVRIFQRGPRVTLTAEGTALLRYAEQMVDLREEMLRAIADPAAMRGLLRIGVSETLAHTLLPRLVERIGAAHPGIVLDMVVDITPALRQSLAAGHIDVAMLAGTVEDPRVVNQPLCSYPLGWLASPSLGLPERPLRLAELTRWPILSFSHDTEVSAELRRCFAEAGGPGVRLWGSTSIATMAELAQAGVCISVMQVVAAEREIAAGTLRILEVADVALPAVDFHVSYLRKPDSHLSATIAGLARELAGPPG</sequence>
<dbReference type="InterPro" id="IPR036390">
    <property type="entry name" value="WH_DNA-bd_sf"/>
</dbReference>
<evidence type="ECO:0000313" key="7">
    <source>
        <dbReference type="Proteomes" id="UP001138709"/>
    </source>
</evidence>
<evidence type="ECO:0000256" key="2">
    <source>
        <dbReference type="ARBA" id="ARBA00023015"/>
    </source>
</evidence>
<evidence type="ECO:0000256" key="1">
    <source>
        <dbReference type="ARBA" id="ARBA00009437"/>
    </source>
</evidence>
<comment type="similarity">
    <text evidence="1">Belongs to the LysR transcriptional regulatory family.</text>
</comment>
<dbReference type="PROSITE" id="PS50931">
    <property type="entry name" value="HTH_LYSR"/>
    <property type="match status" value="1"/>
</dbReference>
<evidence type="ECO:0000259" key="5">
    <source>
        <dbReference type="PROSITE" id="PS50931"/>
    </source>
</evidence>
<dbReference type="InterPro" id="IPR036388">
    <property type="entry name" value="WH-like_DNA-bd_sf"/>
</dbReference>
<evidence type="ECO:0000256" key="4">
    <source>
        <dbReference type="ARBA" id="ARBA00023163"/>
    </source>
</evidence>
<dbReference type="FunFam" id="1.10.10.10:FF:000001">
    <property type="entry name" value="LysR family transcriptional regulator"/>
    <property type="match status" value="1"/>
</dbReference>
<dbReference type="Pfam" id="PF00126">
    <property type="entry name" value="HTH_1"/>
    <property type="match status" value="1"/>
</dbReference>
<dbReference type="PRINTS" id="PR00039">
    <property type="entry name" value="HTHLYSR"/>
</dbReference>
<accession>A0A9X9X957</accession>
<keyword evidence="4" id="KW-0804">Transcription</keyword>
<dbReference type="Pfam" id="PF03466">
    <property type="entry name" value="LysR_substrate"/>
    <property type="match status" value="1"/>
</dbReference>
<dbReference type="Gene3D" id="3.40.190.10">
    <property type="entry name" value="Periplasmic binding protein-like II"/>
    <property type="match status" value="2"/>
</dbReference>
<comment type="caution">
    <text evidence="6">The sequence shown here is derived from an EMBL/GenBank/DDBJ whole genome shotgun (WGS) entry which is preliminary data.</text>
</comment>
<dbReference type="PANTHER" id="PTHR30126">
    <property type="entry name" value="HTH-TYPE TRANSCRIPTIONAL REGULATOR"/>
    <property type="match status" value="1"/>
</dbReference>
<reference evidence="6" key="1">
    <citation type="submission" date="2020-01" db="EMBL/GenBank/DDBJ databases">
        <authorList>
            <person name="Rat A."/>
        </authorList>
    </citation>
    <scope>NUCLEOTIDE SEQUENCE</scope>
    <source>
        <strain evidence="6">LMG 31228</strain>
    </source>
</reference>
<reference evidence="6" key="2">
    <citation type="journal article" date="2021" name="Syst. Appl. Microbiol.">
        <title>Roseomonas hellenica sp. nov., isolated from roots of wild-growing Alkanna tinctoria.</title>
        <authorList>
            <person name="Rat A."/>
            <person name="Naranjo H.D."/>
            <person name="Lebbe L."/>
            <person name="Cnockaert M."/>
            <person name="Krigas N."/>
            <person name="Grigoriadou K."/>
            <person name="Maloupa E."/>
            <person name="Willems A."/>
        </authorList>
    </citation>
    <scope>NUCLEOTIDE SEQUENCE</scope>
    <source>
        <strain evidence="6">LMG 31228</strain>
    </source>
</reference>
<dbReference type="CDD" id="cd05466">
    <property type="entry name" value="PBP2_LTTR_substrate"/>
    <property type="match status" value="1"/>
</dbReference>
<keyword evidence="3" id="KW-0238">DNA-binding</keyword>
<dbReference type="EMBL" id="JAAEDL010000005">
    <property type="protein sequence ID" value="MBR0680243.1"/>
    <property type="molecule type" value="Genomic_DNA"/>
</dbReference>
<evidence type="ECO:0000256" key="3">
    <source>
        <dbReference type="ARBA" id="ARBA00023125"/>
    </source>
</evidence>
<name>A0A9X9X957_9PROT</name>
<keyword evidence="7" id="KW-1185">Reference proteome</keyword>
<dbReference type="Proteomes" id="UP001138709">
    <property type="component" value="Unassembled WGS sequence"/>
</dbReference>
<dbReference type="GO" id="GO:0000976">
    <property type="term" value="F:transcription cis-regulatory region binding"/>
    <property type="evidence" value="ECO:0007669"/>
    <property type="project" value="TreeGrafter"/>
</dbReference>
<dbReference type="RefSeq" id="WP_211845776.1">
    <property type="nucleotide sequence ID" value="NZ_JAAEDL010000005.1"/>
</dbReference>
<proteinExistence type="inferred from homology"/>
<keyword evidence="2" id="KW-0805">Transcription regulation</keyword>
<dbReference type="GO" id="GO:0003700">
    <property type="term" value="F:DNA-binding transcription factor activity"/>
    <property type="evidence" value="ECO:0007669"/>
    <property type="project" value="InterPro"/>
</dbReference>
<dbReference type="Gene3D" id="1.10.10.10">
    <property type="entry name" value="Winged helix-like DNA-binding domain superfamily/Winged helix DNA-binding domain"/>
    <property type="match status" value="1"/>
</dbReference>
<dbReference type="SUPFAM" id="SSF53850">
    <property type="entry name" value="Periplasmic binding protein-like II"/>
    <property type="match status" value="1"/>
</dbReference>
<organism evidence="6 7">
    <name type="scientific">Neoroseomonas eburnea</name>
    <dbReference type="NCBI Taxonomy" id="1346889"/>
    <lineage>
        <taxon>Bacteria</taxon>
        <taxon>Pseudomonadati</taxon>
        <taxon>Pseudomonadota</taxon>
        <taxon>Alphaproteobacteria</taxon>
        <taxon>Acetobacterales</taxon>
        <taxon>Acetobacteraceae</taxon>
        <taxon>Neoroseomonas</taxon>
    </lineage>
</organism>
<protein>
    <submittedName>
        <fullName evidence="6">LysR family transcriptional regulator</fullName>
    </submittedName>
</protein>
<dbReference type="InterPro" id="IPR000847">
    <property type="entry name" value="LysR_HTH_N"/>
</dbReference>
<dbReference type="SUPFAM" id="SSF46785">
    <property type="entry name" value="Winged helix' DNA-binding domain"/>
    <property type="match status" value="1"/>
</dbReference>
<gene>
    <name evidence="6" type="ORF">GXW74_07075</name>
</gene>
<dbReference type="AlphaFoldDB" id="A0A9X9X957"/>
<evidence type="ECO:0000313" key="6">
    <source>
        <dbReference type="EMBL" id="MBR0680243.1"/>
    </source>
</evidence>
<dbReference type="InterPro" id="IPR005119">
    <property type="entry name" value="LysR_subst-bd"/>
</dbReference>
<feature type="domain" description="HTH lysR-type" evidence="5">
    <location>
        <begin position="1"/>
        <end position="58"/>
    </location>
</feature>
<dbReference type="PANTHER" id="PTHR30126:SF77">
    <property type="entry name" value="TRANSCRIPTIONAL REGULATORY PROTEIN"/>
    <property type="match status" value="1"/>
</dbReference>